<sequence length="123" mass="13612">MLGFQRAADATLDISATSFGLAPLQVSFAGDFLSVNDSPIRGIGSIASTWTGYYRGKIAFNSMEDMTGKRYKLECSIVESRLQIIFLDPRAEGREVKLQFRSDDSVKTTDNIKQAFNGIIEFS</sequence>
<gene>
    <name evidence="1" type="ORF">GNLVRS02_ARAD1C40436g</name>
</gene>
<accession>A0A060T3H6</accession>
<proteinExistence type="predicted"/>
<dbReference type="PhylomeDB" id="A0A060T3H6"/>
<name>A0A060T3H6_BLAAD</name>
<evidence type="ECO:0000313" key="1">
    <source>
        <dbReference type="EMBL" id="CDP35655.1"/>
    </source>
</evidence>
<reference evidence="1" key="2">
    <citation type="submission" date="2014-06" db="EMBL/GenBank/DDBJ databases">
        <title>The complete genome of Blastobotrys (Arxula) adeninivorans LS3 - a yeast of biotechnological interest.</title>
        <authorList>
            <person name="Kunze G."/>
            <person name="Gaillardin C."/>
            <person name="Czernicka M."/>
            <person name="Durrens P."/>
            <person name="Martin T."/>
            <person name="Boer E."/>
            <person name="Gabaldon T."/>
            <person name="Cruz J."/>
            <person name="Talla E."/>
            <person name="Marck C."/>
            <person name="Goffeau A."/>
            <person name="Barbe V."/>
            <person name="Baret P."/>
            <person name="Baronian K."/>
            <person name="Beier S."/>
            <person name="Bleykasten C."/>
            <person name="Bode R."/>
            <person name="Casaregola S."/>
            <person name="Despons L."/>
            <person name="Fairhead C."/>
            <person name="Giersberg M."/>
            <person name="Gierski P."/>
            <person name="Hahnel U."/>
            <person name="Hartmann A."/>
            <person name="Jankowska D."/>
            <person name="Jubin C."/>
            <person name="Jung P."/>
            <person name="Lafontaine I."/>
            <person name="Leh-Louis V."/>
            <person name="Lemaire M."/>
            <person name="Marcet-Houben M."/>
            <person name="Mascher M."/>
            <person name="Morel G."/>
            <person name="Richard G.-F."/>
            <person name="Riechen J."/>
            <person name="Sacerdot C."/>
            <person name="Sarkar A."/>
            <person name="Savel G."/>
            <person name="Schacherer J."/>
            <person name="Sherman D."/>
            <person name="Straub M.-L."/>
            <person name="Stein N."/>
            <person name="Thierry A."/>
            <person name="Trautwein-Schult A."/>
            <person name="Westhof E."/>
            <person name="Worch S."/>
            <person name="Dujon B."/>
            <person name="Souciet J.-L."/>
            <person name="Wincker P."/>
            <person name="Scholz U."/>
            <person name="Neuveglise N."/>
        </authorList>
    </citation>
    <scope>NUCLEOTIDE SEQUENCE</scope>
    <source>
        <strain evidence="1">LS3</strain>
    </source>
</reference>
<organism evidence="1">
    <name type="scientific">Blastobotrys adeninivorans</name>
    <name type="common">Yeast</name>
    <name type="synonym">Arxula adeninivorans</name>
    <dbReference type="NCBI Taxonomy" id="409370"/>
    <lineage>
        <taxon>Eukaryota</taxon>
        <taxon>Fungi</taxon>
        <taxon>Dikarya</taxon>
        <taxon>Ascomycota</taxon>
        <taxon>Saccharomycotina</taxon>
        <taxon>Dipodascomycetes</taxon>
        <taxon>Dipodascales</taxon>
        <taxon>Trichomonascaceae</taxon>
        <taxon>Blastobotrys</taxon>
    </lineage>
</organism>
<protein>
    <submittedName>
        <fullName evidence="1">ARAD1C40436p</fullName>
    </submittedName>
</protein>
<dbReference type="AlphaFoldDB" id="A0A060T3H6"/>
<dbReference type="EMBL" id="HG937693">
    <property type="protein sequence ID" value="CDP35655.1"/>
    <property type="molecule type" value="Genomic_DNA"/>
</dbReference>
<reference evidence="1" key="1">
    <citation type="submission" date="2014-02" db="EMBL/GenBank/DDBJ databases">
        <authorList>
            <person name="Genoscope - CEA"/>
        </authorList>
    </citation>
    <scope>NUCLEOTIDE SEQUENCE</scope>
    <source>
        <strain evidence="1">LS3</strain>
    </source>
</reference>